<dbReference type="AlphaFoldDB" id="A0A7J5XWX3"/>
<feature type="compositionally biased region" description="Basic residues" evidence="1">
    <location>
        <begin position="70"/>
        <end position="82"/>
    </location>
</feature>
<evidence type="ECO:0000313" key="2">
    <source>
        <dbReference type="EMBL" id="KAF3841626.1"/>
    </source>
</evidence>
<dbReference type="Proteomes" id="UP000518266">
    <property type="component" value="Unassembled WGS sequence"/>
</dbReference>
<reference evidence="2 3" key="1">
    <citation type="submission" date="2020-03" db="EMBL/GenBank/DDBJ databases">
        <title>Dissostichus mawsoni Genome sequencing and assembly.</title>
        <authorList>
            <person name="Park H."/>
        </authorList>
    </citation>
    <scope>NUCLEOTIDE SEQUENCE [LARGE SCALE GENOMIC DNA]</scope>
    <source>
        <strain evidence="2">DM0001</strain>
        <tissue evidence="2">Muscle</tissue>
    </source>
</reference>
<gene>
    <name evidence="2" type="ORF">F7725_023577</name>
</gene>
<evidence type="ECO:0000313" key="3">
    <source>
        <dbReference type="Proteomes" id="UP000518266"/>
    </source>
</evidence>
<organism evidence="2 3">
    <name type="scientific">Dissostichus mawsoni</name>
    <name type="common">Antarctic cod</name>
    <dbReference type="NCBI Taxonomy" id="36200"/>
    <lineage>
        <taxon>Eukaryota</taxon>
        <taxon>Metazoa</taxon>
        <taxon>Chordata</taxon>
        <taxon>Craniata</taxon>
        <taxon>Vertebrata</taxon>
        <taxon>Euteleostomi</taxon>
        <taxon>Actinopterygii</taxon>
        <taxon>Neopterygii</taxon>
        <taxon>Teleostei</taxon>
        <taxon>Neoteleostei</taxon>
        <taxon>Acanthomorphata</taxon>
        <taxon>Eupercaria</taxon>
        <taxon>Perciformes</taxon>
        <taxon>Notothenioidei</taxon>
        <taxon>Nototheniidae</taxon>
        <taxon>Dissostichus</taxon>
    </lineage>
</organism>
<sequence>MSNKYKRTQLRGLAQHEGVRPELADRPVLPVVLHPLNGSSLVELLSKLHSDSGSSEAFSRSSMMTEKHREKLQKRKKRNKKNQKPELLHPRRYRDVNPENRFPLRSVNRNICPLPVNGPTGGTGGILPVLRSCFPDQ</sequence>
<evidence type="ECO:0000256" key="1">
    <source>
        <dbReference type="SAM" id="MobiDB-lite"/>
    </source>
</evidence>
<protein>
    <submittedName>
        <fullName evidence="2">Uncharacterized protein</fullName>
    </submittedName>
</protein>
<feature type="compositionally biased region" description="Polar residues" evidence="1">
    <location>
        <begin position="52"/>
        <end position="64"/>
    </location>
</feature>
<name>A0A7J5XWX3_DISMA</name>
<comment type="caution">
    <text evidence="2">The sequence shown here is derived from an EMBL/GenBank/DDBJ whole genome shotgun (WGS) entry which is preliminary data.</text>
</comment>
<feature type="compositionally biased region" description="Basic and acidic residues" evidence="1">
    <location>
        <begin position="83"/>
        <end position="98"/>
    </location>
</feature>
<proteinExistence type="predicted"/>
<accession>A0A7J5XWX3</accession>
<keyword evidence="3" id="KW-1185">Reference proteome</keyword>
<feature type="region of interest" description="Disordered" evidence="1">
    <location>
        <begin position="52"/>
        <end position="100"/>
    </location>
</feature>
<dbReference type="EMBL" id="JAAKFY010000019">
    <property type="protein sequence ID" value="KAF3841626.1"/>
    <property type="molecule type" value="Genomic_DNA"/>
</dbReference>